<dbReference type="PROSITE" id="PS50092">
    <property type="entry name" value="TSP1"/>
    <property type="match status" value="3"/>
</dbReference>
<protein>
    <submittedName>
        <fullName evidence="7">Uncharacterized protein</fullName>
    </submittedName>
</protein>
<dbReference type="InterPro" id="IPR052065">
    <property type="entry name" value="Compl_asym_regulator"/>
</dbReference>
<dbReference type="InterPro" id="IPR036383">
    <property type="entry name" value="TSP1_rpt_sf"/>
</dbReference>
<reference evidence="7" key="2">
    <citation type="submission" date="2025-09" db="UniProtKB">
        <authorList>
            <consortium name="Ensembl"/>
        </authorList>
    </citation>
    <scope>IDENTIFICATION</scope>
</reference>
<keyword evidence="5" id="KW-1015">Disulfide bond</keyword>
<dbReference type="Ensembl" id="ENSSFAT00005002505.1">
    <property type="protein sequence ID" value="ENSSFAP00005002312.1"/>
    <property type="gene ID" value="ENSSFAG00005001638.1"/>
</dbReference>
<evidence type="ECO:0000313" key="8">
    <source>
        <dbReference type="Proteomes" id="UP000472267"/>
    </source>
</evidence>
<dbReference type="PANTHER" id="PTHR22906:SF43">
    <property type="entry name" value="PROPERDIN"/>
    <property type="match status" value="1"/>
</dbReference>
<dbReference type="PRINTS" id="PR01705">
    <property type="entry name" value="TSP1REPEAT"/>
</dbReference>
<evidence type="ECO:0000256" key="6">
    <source>
        <dbReference type="SAM" id="SignalP"/>
    </source>
</evidence>
<keyword evidence="2" id="KW-0964">Secreted</keyword>
<evidence type="ECO:0000256" key="4">
    <source>
        <dbReference type="ARBA" id="ARBA00022737"/>
    </source>
</evidence>
<evidence type="ECO:0000313" key="7">
    <source>
        <dbReference type="Ensembl" id="ENSSFAP00005002312.1"/>
    </source>
</evidence>
<organism evidence="7 8">
    <name type="scientific">Salarias fasciatus</name>
    <name type="common">Jewelled blenny</name>
    <name type="synonym">Blennius fasciatus</name>
    <dbReference type="NCBI Taxonomy" id="181472"/>
    <lineage>
        <taxon>Eukaryota</taxon>
        <taxon>Metazoa</taxon>
        <taxon>Chordata</taxon>
        <taxon>Craniata</taxon>
        <taxon>Vertebrata</taxon>
        <taxon>Euteleostomi</taxon>
        <taxon>Actinopterygii</taxon>
        <taxon>Neopterygii</taxon>
        <taxon>Teleostei</taxon>
        <taxon>Neoteleostei</taxon>
        <taxon>Acanthomorphata</taxon>
        <taxon>Ovalentaria</taxon>
        <taxon>Blenniimorphae</taxon>
        <taxon>Blenniiformes</taxon>
        <taxon>Blennioidei</taxon>
        <taxon>Blenniidae</taxon>
        <taxon>Salariinae</taxon>
        <taxon>Salarias</taxon>
    </lineage>
</organism>
<keyword evidence="4" id="KW-0677">Repeat</keyword>
<dbReference type="Proteomes" id="UP000472267">
    <property type="component" value="Unassembled WGS sequence"/>
</dbReference>
<name>A0A672F9Q3_SALFA</name>
<comment type="subcellular location">
    <subcellularLocation>
        <location evidence="1">Secreted</location>
    </subcellularLocation>
</comment>
<dbReference type="PANTHER" id="PTHR22906">
    <property type="entry name" value="PROPERDIN"/>
    <property type="match status" value="1"/>
</dbReference>
<feature type="signal peptide" evidence="6">
    <location>
        <begin position="1"/>
        <end position="20"/>
    </location>
</feature>
<keyword evidence="8" id="KW-1185">Reference proteome</keyword>
<dbReference type="SUPFAM" id="SSF82895">
    <property type="entry name" value="TSP-1 type 1 repeat"/>
    <property type="match status" value="4"/>
</dbReference>
<dbReference type="Pfam" id="PF00090">
    <property type="entry name" value="TSP_1"/>
    <property type="match status" value="4"/>
</dbReference>
<dbReference type="AlphaFoldDB" id="A0A672F9Q3"/>
<accession>A0A672F9Q3</accession>
<feature type="chain" id="PRO_5025507089" evidence="6">
    <location>
        <begin position="21"/>
        <end position="292"/>
    </location>
</feature>
<sequence>LRRVTVPVLVLVLLVRSVYRDPTGPARRLTTVLCVWSGGGCVGPDCAQRNCSWTDWGDWGSCSRSCGVGQQQRVRTFLGPGLNGSWCEDILGGNLENRFCNIRPCKGEGGPWSRCDKPCGGGRSIRTRSCSSPPPKNGGRKCEGEKNQVKPCNTRPCVDGGWTPWSVWSDCSVTCGLGTHVRTRACINPPPRNNGSACGGADRESDALTPPLSPDDLCPWSPWSPCSRSCGAGSATRRRACTCEPGGEAACPPEVEARRDGEETQLCYEQPCPGVCEENMDGVLSPELQRDL</sequence>
<keyword evidence="3 6" id="KW-0732">Signal</keyword>
<dbReference type="InterPro" id="IPR000884">
    <property type="entry name" value="TSP1_rpt"/>
</dbReference>
<dbReference type="FunFam" id="2.20.100.10:FF:000001">
    <property type="entry name" value="semaphorin-5A isoform X1"/>
    <property type="match status" value="1"/>
</dbReference>
<dbReference type="OMA" id="RVCTHPE"/>
<proteinExistence type="predicted"/>
<evidence type="ECO:0000256" key="2">
    <source>
        <dbReference type="ARBA" id="ARBA00022525"/>
    </source>
</evidence>
<reference evidence="7" key="1">
    <citation type="submission" date="2025-08" db="UniProtKB">
        <authorList>
            <consortium name="Ensembl"/>
        </authorList>
    </citation>
    <scope>IDENTIFICATION</scope>
</reference>
<dbReference type="Gene3D" id="2.20.100.10">
    <property type="entry name" value="Thrombospondin type-1 (TSP1) repeat"/>
    <property type="match status" value="4"/>
</dbReference>
<evidence type="ECO:0000256" key="1">
    <source>
        <dbReference type="ARBA" id="ARBA00004613"/>
    </source>
</evidence>
<dbReference type="FunFam" id="2.20.100.10:FF:000007">
    <property type="entry name" value="Thrombospondin 1"/>
    <property type="match status" value="1"/>
</dbReference>
<evidence type="ECO:0000256" key="5">
    <source>
        <dbReference type="ARBA" id="ARBA00023157"/>
    </source>
</evidence>
<evidence type="ECO:0000256" key="3">
    <source>
        <dbReference type="ARBA" id="ARBA00022729"/>
    </source>
</evidence>
<dbReference type="SMART" id="SM00209">
    <property type="entry name" value="TSP1"/>
    <property type="match status" value="4"/>
</dbReference>
<dbReference type="InParanoid" id="A0A672F9Q3"/>